<dbReference type="SUPFAM" id="SSF51735">
    <property type="entry name" value="NAD(P)-binding Rossmann-fold domains"/>
    <property type="match status" value="1"/>
</dbReference>
<proteinExistence type="predicted"/>
<dbReference type="HOGENOM" id="CLU_007383_11_4_6"/>
<dbReference type="InterPro" id="IPR001509">
    <property type="entry name" value="Epimerase_deHydtase"/>
</dbReference>
<dbReference type="STRING" id="713585.THITH_00055"/>
<protein>
    <submittedName>
        <fullName evidence="2">3-beta hydroxysteroid dehydrogenase</fullName>
    </submittedName>
</protein>
<dbReference type="PANTHER" id="PTHR48079:SF6">
    <property type="entry name" value="NAD(P)-BINDING DOMAIN-CONTAINING PROTEIN-RELATED"/>
    <property type="match status" value="1"/>
</dbReference>
<sequence>MVYLAPPPKSGDGDPRLRRFLARLEADPPERFVYASTTGVYGNQHGAEVTEDAPLLAASPRALRRLDAERALVEAATRWGTQWNILRLPGIYGPGRLREEAIRAGLQVPCPDVCPAGNRIHRDDIVAVIVRLLASGAPTGVFNLADAEHMSSTRFAMAVAQRIGVELPPCIPDLEAYYATHPGMASFLRERRRVDSSRVRRALNWTPRYDDAISGIDASLGDGTDRN</sequence>
<dbReference type="InterPro" id="IPR036291">
    <property type="entry name" value="NAD(P)-bd_dom_sf"/>
</dbReference>
<organism evidence="2 3">
    <name type="scientific">Thioalkalivibrio paradoxus ARh 1</name>
    <dbReference type="NCBI Taxonomy" id="713585"/>
    <lineage>
        <taxon>Bacteria</taxon>
        <taxon>Pseudomonadati</taxon>
        <taxon>Pseudomonadota</taxon>
        <taxon>Gammaproteobacteria</taxon>
        <taxon>Chromatiales</taxon>
        <taxon>Ectothiorhodospiraceae</taxon>
        <taxon>Thioalkalivibrio</taxon>
    </lineage>
</organism>
<dbReference type="PANTHER" id="PTHR48079">
    <property type="entry name" value="PROTEIN YEEZ"/>
    <property type="match status" value="1"/>
</dbReference>
<dbReference type="Proteomes" id="UP000005289">
    <property type="component" value="Chromosome"/>
</dbReference>
<dbReference type="Gene3D" id="3.40.50.720">
    <property type="entry name" value="NAD(P)-binding Rossmann-like Domain"/>
    <property type="match status" value="1"/>
</dbReference>
<dbReference type="KEGG" id="tti:THITH_00055"/>
<reference evidence="2 3" key="1">
    <citation type="submission" date="2013-12" db="EMBL/GenBank/DDBJ databases">
        <authorList>
            <consortium name="DOE Joint Genome Institute"/>
            <person name="Muyzer G."/>
            <person name="Huntemann M."/>
            <person name="Han J."/>
            <person name="Chen A."/>
            <person name="Kyrpides N."/>
            <person name="Mavromatis K."/>
            <person name="Markowitz V."/>
            <person name="Palaniappan K."/>
            <person name="Ivanova N."/>
            <person name="Schaumberg A."/>
            <person name="Pati A."/>
            <person name="Liolios K."/>
            <person name="Nordberg H.P."/>
            <person name="Cantor M.N."/>
            <person name="Hua S.X."/>
            <person name="Woyke T."/>
        </authorList>
    </citation>
    <scope>NUCLEOTIDE SEQUENCE [LARGE SCALE GENOMIC DNA]</scope>
    <source>
        <strain evidence="2 3">ARh 1</strain>
    </source>
</reference>
<dbReference type="Pfam" id="PF01370">
    <property type="entry name" value="Epimerase"/>
    <property type="match status" value="1"/>
</dbReference>
<dbReference type="GO" id="GO:0005737">
    <property type="term" value="C:cytoplasm"/>
    <property type="evidence" value="ECO:0007669"/>
    <property type="project" value="TreeGrafter"/>
</dbReference>
<accession>W0DJ72</accession>
<dbReference type="EMBL" id="CP007029">
    <property type="protein sequence ID" value="AHE96930.1"/>
    <property type="molecule type" value="Genomic_DNA"/>
</dbReference>
<feature type="domain" description="NAD-dependent epimerase/dehydratase" evidence="1">
    <location>
        <begin position="22"/>
        <end position="144"/>
    </location>
</feature>
<dbReference type="GO" id="GO:0004029">
    <property type="term" value="F:aldehyde dehydrogenase (NAD+) activity"/>
    <property type="evidence" value="ECO:0007669"/>
    <property type="project" value="TreeGrafter"/>
</dbReference>
<name>W0DJ72_9GAMM</name>
<evidence type="ECO:0000313" key="2">
    <source>
        <dbReference type="EMBL" id="AHE96930.1"/>
    </source>
</evidence>
<dbReference type="AlphaFoldDB" id="W0DJ72"/>
<keyword evidence="3" id="KW-1185">Reference proteome</keyword>
<gene>
    <name evidence="2" type="ORF">THITH_00055</name>
</gene>
<evidence type="ECO:0000313" key="3">
    <source>
        <dbReference type="Proteomes" id="UP000005289"/>
    </source>
</evidence>
<evidence type="ECO:0000259" key="1">
    <source>
        <dbReference type="Pfam" id="PF01370"/>
    </source>
</evidence>
<dbReference type="InterPro" id="IPR051783">
    <property type="entry name" value="NAD(P)-dependent_oxidoreduct"/>
</dbReference>